<sequence>MTPAVPPPPPAPAASARRPVLGALALASLLALTACAGGAEEPAPAPDGTAATASGEDASGPAPAGAAPGTSPTAGGGTSAPGEEPADGTAGRTGAPEPGDGSTGAATDRDGGPDGPAGGDGPAEEDAPAGNAADRPEGSAAAIPPAGAHRADGVCRLPDLDVAAAPAGGAAGSVWVELTVTNTGQDPCRVAGYPGVSFVDGTGAQIGAAAERDTGVPGTGGTLAPGGSATAALRIGQAAVHPGCGARPAAGLRVYPPENTSSVVVPLPVQACAAPGVQQLEVQGFGG</sequence>
<keyword evidence="2" id="KW-0732">Signal</keyword>
<gene>
    <name evidence="4" type="ORF">AS188_00475</name>
    <name evidence="5" type="ORF">KFL01_23100</name>
</gene>
<proteinExistence type="predicted"/>
<dbReference type="Proteomes" id="UP000057181">
    <property type="component" value="Chromosome"/>
</dbReference>
<keyword evidence="7" id="KW-1185">Reference proteome</keyword>
<accession>A0A0U3G0D4</accession>
<feature type="chain" id="PRO_5044292094" description="DUF4232 domain-containing protein" evidence="2">
    <location>
        <begin position="37"/>
        <end position="287"/>
    </location>
</feature>
<evidence type="ECO:0000313" key="7">
    <source>
        <dbReference type="Proteomes" id="UP000321155"/>
    </source>
</evidence>
<dbReference type="STRING" id="446860.AS188_00475"/>
<evidence type="ECO:0000313" key="4">
    <source>
        <dbReference type="EMBL" id="ALU38474.1"/>
    </source>
</evidence>
<evidence type="ECO:0000256" key="2">
    <source>
        <dbReference type="SAM" id="SignalP"/>
    </source>
</evidence>
<protein>
    <recommendedName>
        <fullName evidence="3">DUF4232 domain-containing protein</fullName>
    </recommendedName>
</protein>
<feature type="region of interest" description="Disordered" evidence="1">
    <location>
        <begin position="38"/>
        <end position="146"/>
    </location>
</feature>
<evidence type="ECO:0000256" key="1">
    <source>
        <dbReference type="SAM" id="MobiDB-lite"/>
    </source>
</evidence>
<dbReference type="Pfam" id="PF14016">
    <property type="entry name" value="DUF4232"/>
    <property type="match status" value="1"/>
</dbReference>
<dbReference type="KEGG" id="kfv:AS188_00475"/>
<evidence type="ECO:0000313" key="5">
    <source>
        <dbReference type="EMBL" id="GEO93004.1"/>
    </source>
</evidence>
<dbReference type="EMBL" id="CP013254">
    <property type="protein sequence ID" value="ALU38474.1"/>
    <property type="molecule type" value="Genomic_DNA"/>
</dbReference>
<dbReference type="OrthoDB" id="3268346at2"/>
<dbReference type="Proteomes" id="UP000321155">
    <property type="component" value="Unassembled WGS sequence"/>
</dbReference>
<organism evidence="4 6">
    <name type="scientific">Kocuria flava</name>
    <dbReference type="NCBI Taxonomy" id="446860"/>
    <lineage>
        <taxon>Bacteria</taxon>
        <taxon>Bacillati</taxon>
        <taxon>Actinomycetota</taxon>
        <taxon>Actinomycetes</taxon>
        <taxon>Micrococcales</taxon>
        <taxon>Micrococcaceae</taxon>
        <taxon>Kocuria</taxon>
    </lineage>
</organism>
<dbReference type="PROSITE" id="PS51318">
    <property type="entry name" value="TAT"/>
    <property type="match status" value="1"/>
</dbReference>
<reference evidence="4 6" key="1">
    <citation type="submission" date="2015-11" db="EMBL/GenBank/DDBJ databases">
        <title>Complete Genome Sequence of Kocuria flava strain HO-9041.</title>
        <authorList>
            <person name="Zhou M."/>
            <person name="Dai J."/>
        </authorList>
    </citation>
    <scope>NUCLEOTIDE SEQUENCE [LARGE SCALE GENOMIC DNA]</scope>
    <source>
        <strain evidence="4 6">HO-9041</strain>
    </source>
</reference>
<evidence type="ECO:0000313" key="6">
    <source>
        <dbReference type="Proteomes" id="UP000057181"/>
    </source>
</evidence>
<dbReference type="EMBL" id="BJZR01000076">
    <property type="protein sequence ID" value="GEO93004.1"/>
    <property type="molecule type" value="Genomic_DNA"/>
</dbReference>
<dbReference type="InterPro" id="IPR025326">
    <property type="entry name" value="DUF4232"/>
</dbReference>
<dbReference type="InterPro" id="IPR006311">
    <property type="entry name" value="TAT_signal"/>
</dbReference>
<evidence type="ECO:0000259" key="3">
    <source>
        <dbReference type="Pfam" id="PF14016"/>
    </source>
</evidence>
<reference evidence="5 7" key="2">
    <citation type="submission" date="2019-07" db="EMBL/GenBank/DDBJ databases">
        <title>Whole genome shotgun sequence of Kocuria flava NBRC 107626.</title>
        <authorList>
            <person name="Hosoyama A."/>
            <person name="Uohara A."/>
            <person name="Ohji S."/>
            <person name="Ichikawa N."/>
        </authorList>
    </citation>
    <scope>NUCLEOTIDE SEQUENCE [LARGE SCALE GENOMIC DNA]</scope>
    <source>
        <strain evidence="5 7">NBRC 107626</strain>
    </source>
</reference>
<feature type="domain" description="DUF4232" evidence="3">
    <location>
        <begin position="155"/>
        <end position="284"/>
    </location>
</feature>
<dbReference type="AlphaFoldDB" id="A0A0U3G0D4"/>
<dbReference type="RefSeq" id="WP_058857188.1">
    <property type="nucleotide sequence ID" value="NZ_BJZR01000076.1"/>
</dbReference>
<feature type="compositionally biased region" description="Low complexity" evidence="1">
    <location>
        <begin position="38"/>
        <end position="73"/>
    </location>
</feature>
<name>A0A0U3G0D4_9MICC</name>
<feature type="signal peptide" evidence="2">
    <location>
        <begin position="1"/>
        <end position="36"/>
    </location>
</feature>